<dbReference type="OrthoDB" id="489287at2"/>
<proteinExistence type="predicted"/>
<reference evidence="1 2" key="1">
    <citation type="submission" date="2019-02" db="EMBL/GenBank/DDBJ databases">
        <authorList>
            <person name="Fomenkov A."/>
            <person name="Dubinina G."/>
            <person name="Grabovich M."/>
            <person name="Vincze T."/>
            <person name="Roberts R.J."/>
        </authorList>
    </citation>
    <scope>NUCLEOTIDE SEQUENCE [LARGE SCALE GENOMIC DNA]</scope>
    <source>
        <strain evidence="1 2">P</strain>
    </source>
</reference>
<dbReference type="EMBL" id="CP035807">
    <property type="protein sequence ID" value="QEN03379.1"/>
    <property type="molecule type" value="Genomic_DNA"/>
</dbReference>
<sequence>MSYDFPQYGNLNISSLSSIFNNTSASYKYIFFLSILNLIHENPNKREFSYIDIEVEMIYLGWFPHTYYKLSFGLNDKLGNTIDLIGDIDIKNSTNRDIKSYIKSKIDPLKSTLLDMVPYRLLSVFVNNKDINKTSNKEVINWANSLKDSPSSLYYFKQSKESKKENSIILSEPWLRYIKDNFKIIKDYATYNFLGYMEKRNPNVLNLSTKLFPPSNESRNLT</sequence>
<dbReference type="RefSeq" id="WP_149566638.1">
    <property type="nucleotide sequence ID" value="NZ_CP035807.1"/>
</dbReference>
<evidence type="ECO:0000313" key="1">
    <source>
        <dbReference type="EMBL" id="QEN03379.1"/>
    </source>
</evidence>
<dbReference type="Proteomes" id="UP000323824">
    <property type="component" value="Chromosome"/>
</dbReference>
<name>A0A5C1Q902_9SPIO</name>
<dbReference type="AlphaFoldDB" id="A0A5C1Q902"/>
<organism evidence="1 2">
    <name type="scientific">Thiospirochaeta perfilievii</name>
    <dbReference type="NCBI Taxonomy" id="252967"/>
    <lineage>
        <taxon>Bacteria</taxon>
        <taxon>Pseudomonadati</taxon>
        <taxon>Spirochaetota</taxon>
        <taxon>Spirochaetia</taxon>
        <taxon>Spirochaetales</taxon>
        <taxon>Spirochaetaceae</taxon>
        <taxon>Thiospirochaeta</taxon>
    </lineage>
</organism>
<gene>
    <name evidence="1" type="ORF">EW093_01220</name>
</gene>
<keyword evidence="2" id="KW-1185">Reference proteome</keyword>
<evidence type="ECO:0000313" key="2">
    <source>
        <dbReference type="Proteomes" id="UP000323824"/>
    </source>
</evidence>
<dbReference type="KEGG" id="sper:EW093_01220"/>
<reference evidence="1 2" key="2">
    <citation type="submission" date="2019-09" db="EMBL/GenBank/DDBJ databases">
        <title>Complete Genome Sequence and Methylome Analysis of free living Spirochaetas.</title>
        <authorList>
            <person name="Leshcheva N."/>
            <person name="Mikheeva N."/>
        </authorList>
    </citation>
    <scope>NUCLEOTIDE SEQUENCE [LARGE SCALE GENOMIC DNA]</scope>
    <source>
        <strain evidence="1 2">P</strain>
    </source>
</reference>
<accession>A0A5C1Q902</accession>
<protein>
    <submittedName>
        <fullName evidence="1">Uncharacterized protein</fullName>
    </submittedName>
</protein>